<dbReference type="Proteomes" id="UP001460270">
    <property type="component" value="Unassembled WGS sequence"/>
</dbReference>
<dbReference type="AlphaFoldDB" id="A0AAW0MKK2"/>
<dbReference type="EMBL" id="JBBPFD010000680">
    <property type="protein sequence ID" value="KAK7877622.1"/>
    <property type="molecule type" value="Genomic_DNA"/>
</dbReference>
<name>A0AAW0MKK2_9GOBI</name>
<protein>
    <submittedName>
        <fullName evidence="2">Uncharacterized protein</fullName>
    </submittedName>
</protein>
<evidence type="ECO:0000313" key="3">
    <source>
        <dbReference type="Proteomes" id="UP001460270"/>
    </source>
</evidence>
<reference evidence="3" key="1">
    <citation type="submission" date="2024-04" db="EMBL/GenBank/DDBJ databases">
        <title>Salinicola lusitanus LLJ914,a marine bacterium isolated from the Okinawa Trough.</title>
        <authorList>
            <person name="Li J."/>
        </authorList>
    </citation>
    <scope>NUCLEOTIDE SEQUENCE [LARGE SCALE GENOMIC DNA]</scope>
</reference>
<evidence type="ECO:0000256" key="1">
    <source>
        <dbReference type="SAM" id="MobiDB-lite"/>
    </source>
</evidence>
<accession>A0AAW0MKK2</accession>
<proteinExistence type="predicted"/>
<organism evidence="2 3">
    <name type="scientific">Mugilogobius chulae</name>
    <name type="common">yellowstripe goby</name>
    <dbReference type="NCBI Taxonomy" id="88201"/>
    <lineage>
        <taxon>Eukaryota</taxon>
        <taxon>Metazoa</taxon>
        <taxon>Chordata</taxon>
        <taxon>Craniata</taxon>
        <taxon>Vertebrata</taxon>
        <taxon>Euteleostomi</taxon>
        <taxon>Actinopterygii</taxon>
        <taxon>Neopterygii</taxon>
        <taxon>Teleostei</taxon>
        <taxon>Neoteleostei</taxon>
        <taxon>Acanthomorphata</taxon>
        <taxon>Gobiaria</taxon>
        <taxon>Gobiiformes</taxon>
        <taxon>Gobioidei</taxon>
        <taxon>Gobiidae</taxon>
        <taxon>Gobionellinae</taxon>
        <taxon>Mugilogobius</taxon>
    </lineage>
</organism>
<keyword evidence="3" id="KW-1185">Reference proteome</keyword>
<comment type="caution">
    <text evidence="2">The sequence shown here is derived from an EMBL/GenBank/DDBJ whole genome shotgun (WGS) entry which is preliminary data.</text>
</comment>
<evidence type="ECO:0000313" key="2">
    <source>
        <dbReference type="EMBL" id="KAK7877622.1"/>
    </source>
</evidence>
<feature type="region of interest" description="Disordered" evidence="1">
    <location>
        <begin position="49"/>
        <end position="68"/>
    </location>
</feature>
<gene>
    <name evidence="2" type="ORF">WMY93_031634</name>
</gene>
<sequence>MRHMRHTALERHTRDNWEPEEHLQTCSPHVQEFNQRLLKERHRVLQRSTHRLMSPAPSPAQSPAHSLRDLNRSGIKILVPKSPMIRVQDQDQPRPLPDSVSASVPAPGPALEVRHAGSHRVIHRGQAGSHRGQAEVTHRGQAGVTPGVIHRGQAGVTLGSYTGVRLGSHRGQAEVTQGSG</sequence>